<comment type="subcellular location">
    <subcellularLocation>
        <location evidence="1">Membrane</location>
        <topology evidence="1">Single-pass type I membrane protein</topology>
    </subcellularLocation>
</comment>
<dbReference type="SUPFAM" id="SSF49299">
    <property type="entry name" value="PKD domain"/>
    <property type="match status" value="1"/>
</dbReference>
<dbReference type="InterPro" id="IPR000601">
    <property type="entry name" value="PKD_dom"/>
</dbReference>
<feature type="signal peptide" evidence="7">
    <location>
        <begin position="1"/>
        <end position="18"/>
    </location>
</feature>
<keyword evidence="10" id="KW-0675">Receptor</keyword>
<keyword evidence="3" id="KW-0677">Repeat</keyword>
<keyword evidence="4 6" id="KW-0472">Membrane</keyword>
<evidence type="ECO:0000313" key="10">
    <source>
        <dbReference type="RefSeq" id="XP_065648721.1"/>
    </source>
</evidence>
<dbReference type="InterPro" id="IPR015943">
    <property type="entry name" value="WD40/YVTN_repeat-like_dom_sf"/>
</dbReference>
<dbReference type="InterPro" id="IPR031778">
    <property type="entry name" value="Sortilin_N"/>
</dbReference>
<feature type="domain" description="PKD" evidence="8">
    <location>
        <begin position="698"/>
        <end position="782"/>
    </location>
</feature>
<dbReference type="Gene3D" id="2.130.10.10">
    <property type="entry name" value="YVTN repeat-like/Quinoprotein amine dehydrogenase"/>
    <property type="match status" value="1"/>
</dbReference>
<evidence type="ECO:0000256" key="7">
    <source>
        <dbReference type="SAM" id="SignalP"/>
    </source>
</evidence>
<evidence type="ECO:0000256" key="3">
    <source>
        <dbReference type="ARBA" id="ARBA00022737"/>
    </source>
</evidence>
<dbReference type="Gene3D" id="2.10.70.80">
    <property type="match status" value="1"/>
</dbReference>
<keyword evidence="9" id="KW-1185">Reference proteome</keyword>
<dbReference type="InterPro" id="IPR035986">
    <property type="entry name" value="PKD_dom_sf"/>
</dbReference>
<dbReference type="Gene3D" id="2.60.40.10">
    <property type="entry name" value="Immunoglobulins"/>
    <property type="match status" value="1"/>
</dbReference>
<dbReference type="CDD" id="cd00146">
    <property type="entry name" value="PKD"/>
    <property type="match status" value="1"/>
</dbReference>
<evidence type="ECO:0000256" key="1">
    <source>
        <dbReference type="ARBA" id="ARBA00004479"/>
    </source>
</evidence>
<evidence type="ECO:0000256" key="5">
    <source>
        <dbReference type="ARBA" id="ARBA00023180"/>
    </source>
</evidence>
<keyword evidence="6" id="KW-0812">Transmembrane</keyword>
<dbReference type="InterPro" id="IPR050310">
    <property type="entry name" value="VPS10-sortilin"/>
</dbReference>
<sequence>MNICILMILGFALTYGNMQYISEDDSSMVLQQSKLKHNISKRHLNNLSKTNENLTLSEPDKTEFIFQEDSNNVAFVYWKYASEGVIFFLTCESANVSNHNKFVNKGCNSPSNLYRSSNDGKTFTLQNKIFGNAFLHSIYLTPLNKKLKILTDYRNKSIYLTRDNGMSYTRIKTIFAPTFIHFHSKFENILAGYDYTPEGGNSVYISIDSGSTWVKVASDVRNYFWSKNDSTFFIELNDVKNIDEETRSSSLYMCNMPCSSISKVISENLVPYSVYVGINLIMVQYLSNREIYVSYNNRGFEKLVYDKQFIKAHVHHTILNENENEYLLGIIHPDLTVSLYLSGPYGYQMQFVQSDIVMENGFKEDLVPKIDFFELGGSFGTFIVNKKNIGTLISFDKGNNWESIKVNTNDCKSSCEITLYIKVEQATMEFTAPLISKESAPGVIIAQGFFAKMHTNEHAITPHKIFVSFDGGHSWKEHLDTMYGYAILDHGGLIAATPLTYTLDNGLSYTIDYGNTWQVVSISKRYSRIAAIITESSGKSLQLNIFGFLQDQPFLSVKKVNTWVVWQFNFTKLFRGICEPDDYITWKHNDKCVLGRNITSKRRSADKNCLNGISFENNITITPCECSLEDFKCDKYYFKNETNFCLPYNNKHVFDASGCKVSYLKTKGYVKRFGDLCNAGIEKELMPSLEPCPVLPPKVFKISASSNPQTVNTNITFRIDQVYGFFNTVYSWNFGDESKTLRGTFDEMKLVQHAFKTAGNYVVKMIASNVEENVTHTIAVEIVKDFFIDADIVYNPPVIVNVPSEFKLGAYDKNGIWRTLDTKNANFIWSFNDKYTKGLSSVKTFCFLTPGTYKVEVQIITPYSYQLKVKNIPVFKSTTAMDIIIETANDQSIDEELFTKLKEYLVAMSGVFDDTQIIINADYVSDRKVRVYFCDYGDSPKYNSKSIAQELNAQINHLKPLIFNGARIIKSTLVTYSQMENGKKLDKNHWISVIIPLLIIVIAILVVIFFYRKKIRRIFFKQYDHMKNVLVLDMEGEEFVSGERIY</sequence>
<dbReference type="Proteomes" id="UP001652625">
    <property type="component" value="Chromosome 03"/>
</dbReference>
<dbReference type="Pfam" id="PF00801">
    <property type="entry name" value="PKD"/>
    <property type="match status" value="1"/>
</dbReference>
<dbReference type="SMART" id="SM00602">
    <property type="entry name" value="VPS10"/>
    <property type="match status" value="1"/>
</dbReference>
<comment type="similarity">
    <text evidence="2">Belongs to the VPS10-related sortilin family. SORCS subfamily.</text>
</comment>
<keyword evidence="7" id="KW-0732">Signal</keyword>
<dbReference type="InterPro" id="IPR013783">
    <property type="entry name" value="Ig-like_fold"/>
</dbReference>
<organism evidence="9 10">
    <name type="scientific">Hydra vulgaris</name>
    <name type="common">Hydra</name>
    <name type="synonym">Hydra attenuata</name>
    <dbReference type="NCBI Taxonomy" id="6087"/>
    <lineage>
        <taxon>Eukaryota</taxon>
        <taxon>Metazoa</taxon>
        <taxon>Cnidaria</taxon>
        <taxon>Hydrozoa</taxon>
        <taxon>Hydroidolina</taxon>
        <taxon>Anthoathecata</taxon>
        <taxon>Aplanulata</taxon>
        <taxon>Hydridae</taxon>
        <taxon>Hydra</taxon>
    </lineage>
</organism>
<name>A0ABM4BI77_HYDVU</name>
<evidence type="ECO:0000256" key="2">
    <source>
        <dbReference type="ARBA" id="ARBA00010818"/>
    </source>
</evidence>
<dbReference type="InterPro" id="IPR022409">
    <property type="entry name" value="PKD/Chitinase_dom"/>
</dbReference>
<reference evidence="10" key="1">
    <citation type="submission" date="2025-08" db="UniProtKB">
        <authorList>
            <consortium name="RefSeq"/>
        </authorList>
    </citation>
    <scope>IDENTIFICATION</scope>
</reference>
<dbReference type="PANTHER" id="PTHR12106">
    <property type="entry name" value="SORTILIN RELATED"/>
    <property type="match status" value="1"/>
</dbReference>
<dbReference type="InterPro" id="IPR031777">
    <property type="entry name" value="Sortilin_C"/>
</dbReference>
<dbReference type="GeneID" id="105846217"/>
<dbReference type="Gene3D" id="3.30.60.270">
    <property type="match status" value="1"/>
</dbReference>
<evidence type="ECO:0000259" key="8">
    <source>
        <dbReference type="PROSITE" id="PS50093"/>
    </source>
</evidence>
<dbReference type="PROSITE" id="PS50093">
    <property type="entry name" value="PKD"/>
    <property type="match status" value="1"/>
</dbReference>
<keyword evidence="6" id="KW-1133">Transmembrane helix</keyword>
<dbReference type="RefSeq" id="XP_065648721.1">
    <property type="nucleotide sequence ID" value="XM_065792649.1"/>
</dbReference>
<dbReference type="SUPFAM" id="SSF110296">
    <property type="entry name" value="Oligoxyloglucan reducing end-specific cellobiohydrolase"/>
    <property type="match status" value="1"/>
</dbReference>
<evidence type="ECO:0000256" key="6">
    <source>
        <dbReference type="SAM" id="Phobius"/>
    </source>
</evidence>
<protein>
    <submittedName>
        <fullName evidence="10">VPS10 domain-containing receptor SorCS1 isoform X2</fullName>
    </submittedName>
</protein>
<evidence type="ECO:0000256" key="4">
    <source>
        <dbReference type="ARBA" id="ARBA00023136"/>
    </source>
</evidence>
<keyword evidence="5" id="KW-0325">Glycoprotein</keyword>
<accession>A0ABM4BI77</accession>
<dbReference type="Pfam" id="PF15901">
    <property type="entry name" value="Sortilin_C"/>
    <property type="match status" value="1"/>
</dbReference>
<feature type="chain" id="PRO_5046844298" evidence="7">
    <location>
        <begin position="19"/>
        <end position="1046"/>
    </location>
</feature>
<feature type="transmembrane region" description="Helical" evidence="6">
    <location>
        <begin position="990"/>
        <end position="1011"/>
    </location>
</feature>
<evidence type="ECO:0000313" key="9">
    <source>
        <dbReference type="Proteomes" id="UP001652625"/>
    </source>
</evidence>
<gene>
    <name evidence="10" type="primary">LOC105846217</name>
</gene>
<dbReference type="InterPro" id="IPR006581">
    <property type="entry name" value="VPS10"/>
</dbReference>
<dbReference type="Pfam" id="PF15902">
    <property type="entry name" value="Sortilin-Vps10"/>
    <property type="match status" value="1"/>
</dbReference>
<proteinExistence type="inferred from homology"/>
<dbReference type="SMART" id="SM00089">
    <property type="entry name" value="PKD"/>
    <property type="match status" value="2"/>
</dbReference>
<dbReference type="PANTHER" id="PTHR12106:SF27">
    <property type="entry name" value="SORTILIN-RELATED RECEPTOR"/>
    <property type="match status" value="1"/>
</dbReference>